<feature type="transmembrane region" description="Helical" evidence="1">
    <location>
        <begin position="7"/>
        <end position="26"/>
    </location>
</feature>
<reference evidence="2" key="1">
    <citation type="submission" date="2022-10" db="EMBL/GenBank/DDBJ databases">
        <authorList>
            <person name="Turner M.S."/>
            <person name="Huang W."/>
        </authorList>
    </citation>
    <scope>NUCLEOTIDE SEQUENCE</scope>
    <source>
        <strain evidence="2">3</strain>
    </source>
</reference>
<dbReference type="PROSITE" id="PS51257">
    <property type="entry name" value="PROKAR_LIPOPROTEIN"/>
    <property type="match status" value="1"/>
</dbReference>
<accession>A0A9X4S819</accession>
<comment type="caution">
    <text evidence="2">The sequence shown here is derived from an EMBL/GenBank/DDBJ whole genome shotgun (WGS) entry which is preliminary data.</text>
</comment>
<keyword evidence="1" id="KW-0472">Membrane</keyword>
<keyword evidence="1" id="KW-0812">Transmembrane</keyword>
<keyword evidence="1" id="KW-1133">Transmembrane helix</keyword>
<protein>
    <recommendedName>
        <fullName evidence="4">Lipoprotein</fullName>
    </recommendedName>
</protein>
<evidence type="ECO:0000256" key="1">
    <source>
        <dbReference type="SAM" id="Phobius"/>
    </source>
</evidence>
<proteinExistence type="predicted"/>
<dbReference type="AlphaFoldDB" id="A0A9X4S819"/>
<dbReference type="Proteomes" id="UP001152614">
    <property type="component" value="Unassembled WGS sequence"/>
</dbReference>
<dbReference type="EMBL" id="JAOWLY010000017">
    <property type="protein sequence ID" value="MDG4984996.1"/>
    <property type="molecule type" value="Genomic_DNA"/>
</dbReference>
<evidence type="ECO:0008006" key="4">
    <source>
        <dbReference type="Google" id="ProtNLM"/>
    </source>
</evidence>
<evidence type="ECO:0000313" key="3">
    <source>
        <dbReference type="Proteomes" id="UP001152614"/>
    </source>
</evidence>
<gene>
    <name evidence="2" type="ORF">OGZ51_12660</name>
</gene>
<dbReference type="RefSeq" id="WP_278229408.1">
    <property type="nucleotide sequence ID" value="NZ_JAOWLY010000017.1"/>
</dbReference>
<name>A0A9X4S819_9LACT</name>
<organism evidence="2 3">
    <name type="scientific">Lactococcus lactis</name>
    <dbReference type="NCBI Taxonomy" id="1358"/>
    <lineage>
        <taxon>Bacteria</taxon>
        <taxon>Bacillati</taxon>
        <taxon>Bacillota</taxon>
        <taxon>Bacilli</taxon>
        <taxon>Lactobacillales</taxon>
        <taxon>Streptococcaceae</taxon>
        <taxon>Lactococcus</taxon>
    </lineage>
</organism>
<reference evidence="2" key="2">
    <citation type="journal article" date="2023" name="Food Microbiol.">
        <title>Evaluation of the fermentation potential of lactic acid bacteria isolated from herbs, fruits and vegetables as starter cultures in nut-based milk alternatives.</title>
        <authorList>
            <person name="Huang W."/>
            <person name="Dong A."/>
            <person name="Pham H.T."/>
            <person name="Zhou C."/>
            <person name="Huo Z."/>
            <person name="Watjen A.P."/>
            <person name="Prakash S."/>
            <person name="Bang-Berthelsen C.H."/>
            <person name="Turner M.S."/>
        </authorList>
    </citation>
    <scope>NUCLEOTIDE SEQUENCE</scope>
    <source>
        <strain evidence="2">3</strain>
    </source>
</reference>
<sequence length="164" mass="17986">MKNILRLVARVVTPLGLLAITILLLSSCSNNKPEEKDATLTKEKYTSLASHLKAELSSISDISWDLKKTKDISNSDISKGVLIEVFPKNAKDSLALRDTYISSGRGNKDAQLKIKEFQEKVAGIAKKLPNDNIEISLGFESQQKSKGLVPIAESIKSMNPIPIH</sequence>
<evidence type="ECO:0000313" key="2">
    <source>
        <dbReference type="EMBL" id="MDG4984996.1"/>
    </source>
</evidence>